<protein>
    <submittedName>
        <fullName evidence="1">Uncharacterized protein</fullName>
    </submittedName>
</protein>
<evidence type="ECO:0000313" key="1">
    <source>
        <dbReference type="EMBL" id="UXN58101.1"/>
    </source>
</evidence>
<keyword evidence="1" id="KW-0614">Plasmid</keyword>
<dbReference type="Proteomes" id="UP001061991">
    <property type="component" value="Plasmid p_unnamed2"/>
</dbReference>
<name>A0ACD4CWW5_9HYPH</name>
<gene>
    <name evidence="1" type="ORF">N8E88_04550</name>
</gene>
<geneLocation type="plasmid" evidence="1 2">
    <name>p_unnamed2</name>
</geneLocation>
<reference evidence="1" key="1">
    <citation type="submission" date="2022-09" db="EMBL/GenBank/DDBJ databases">
        <title>Interaction between co-microsymbionts with complementary sets of symbiotic genes in legume-rhizobium systems.</title>
        <authorList>
            <person name="Safronova V."/>
            <person name="Sazanova A."/>
            <person name="Afonin A."/>
            <person name="Chirak E."/>
        </authorList>
    </citation>
    <scope>NUCLEOTIDE SEQUENCE</scope>
    <source>
        <strain evidence="1">A18/3m</strain>
    </source>
</reference>
<sequence length="1703" mass="185918">MTEATRPKKDTSPRAAGPAGPQFEAKVATHYALAVLAQTEAFGLPGAIVDRLEFQRSGLGHPLDDIIIKATTRTGVQCCLEVQAKRSMAFTEGDSNFAAVVAGIVEGRKRDASRRFAVALERTSGPIESGVQEVLELSRHATDAQSFLTLLKTPGRGNQDMRRFVVALEKHLGNHGCGSDEIIFEVLNSFSVLVFDYARPNSIAEHHDRTRAQQLTSGAKQANLYDVLFGLILRSDAIGGETNRGHLIAALREQGIEIGPSLNLVKARERIEELSRFALADIKTTVSRQRLGRTHRRRQLEELLNEAEHASRVVEITGPGGAGKSGLLKSAAEGRHMLSRVLVLAPDRTPPGGWPALRSQFAIDVTAEQFLEDLSCDGGGLICIDGLDRFRDEAQLKTVVDVLSSALTVQGVTVVFTARPGWQEQAAFAFGEELLASLKSPRQLYVEGLDDAEAADLAAATPELVPLLQPDHPAKALARNPFILRRLLSTRLKTDKVLSEAELAWDWWKSGAHVIGRAAGDTQARRRVLLSVAQGMLDGQTLVSVATQDAAAVATLIADGVLVQISTDRVKFEHDLFADWAIACALSEDPQRTKTLPLDALPPFWLSRGFELACRRLAESDDKRTYPAIIKDLEGLNAKSGWTALALLALVRSEHARTLLARHADLLLEGKGERATSLIRRVIASHGQPAERALKNALPSGVAIPKGLILPAGPQWRELIVWCIGNVDLLPPSALAAAISLFEGWLTLAAFGEKTLSPLLLDRLTDVLIAEIKEDDRSLLKPGEASPKIKYAVGRDALETARYQLALYARTSPSAANRYLLAIAESKQPSRRMLQLLEFPGNLATAAPAAFGAAFLNSIKRDSEHDTSRSERRYRTTSMLEGPFVLGRCGIGLFADLLAADRKSATDLIRSLVASDQDAIDSEDGFVLTLAGQERRISPPSSYGWSRGNAPSTIAAMALKALEFSAHKRIDAGERLDDVVRELLSDGPVSGAVLLVIVDLVLSHSPLNGQLLADLVVSPELLTLDTTRAQHDVAEKMSGGPLGLFRQGRHPSDTAIEQNLTERTSRTVALHNAITQIVLCQPDEATAGLRAKLAAAVARLGAWTSASIDWTSEQFMASHAQRLASKANYELITETDADGKTRQAWSLRLPEEQARWSQEQTSGLAAEHIAFTRSLALRMAMDDEQKRVTVTVVDAEAVLLATADASPGQASDHSDPNDSWLARVAAAAFLARFGIDENVALQKATLSAIFDHALQQANSELRNLRYDVMYDAYALAVTGRLYLASRFQRDEDWRALLGAVSSNPASAVSALSRHLQAAKDIGDRPLRSAIRIGLQACEFPRQKHYDEHQAAFDARQSQLSATKLTRLTTELHWMAHGGNEPAWPSPPLRRQRRPKRSIRLPGGAPKPPRARPEPKWPDTYFDDRTAAVWLRILEQSTDPGAIPAVLKASHDWLIDANGRGDEDEDDTDLERIWTRALFECAATHARNWTDNERTKLIFDVLDQSCDEAFIDTAAAFLVKSDLIHIEGDAADTQYLVDLRSRLWARLKNTTPWRRHCWSPRGGLEIHLNELILAFFCKLAGGFGHATSYTKGLKDEQIIPFLPVLTEIAVASASCPSIARLFLDVLELIDPLKVEPFLLSAATSWSSRSDQRFWNELGIGQRVCALAEKAAIQAPAHQWIEIADAIAATGVVAGETLKQALASK</sequence>
<dbReference type="EMBL" id="CP104971">
    <property type="protein sequence ID" value="UXN58101.1"/>
    <property type="molecule type" value="Genomic_DNA"/>
</dbReference>
<evidence type="ECO:0000313" key="2">
    <source>
        <dbReference type="Proteomes" id="UP001061991"/>
    </source>
</evidence>
<organism evidence="1 2">
    <name type="scientific">Phyllobacterium zundukense</name>
    <dbReference type="NCBI Taxonomy" id="1867719"/>
    <lineage>
        <taxon>Bacteria</taxon>
        <taxon>Pseudomonadati</taxon>
        <taxon>Pseudomonadota</taxon>
        <taxon>Alphaproteobacteria</taxon>
        <taxon>Hyphomicrobiales</taxon>
        <taxon>Phyllobacteriaceae</taxon>
        <taxon>Phyllobacterium</taxon>
    </lineage>
</organism>
<keyword evidence="2" id="KW-1185">Reference proteome</keyword>
<proteinExistence type="predicted"/>
<accession>A0ACD4CWW5</accession>